<name>A0A6A6FNF9_9PEZI</name>
<reference evidence="2" key="1">
    <citation type="journal article" date="2020" name="Stud. Mycol.">
        <title>101 Dothideomycetes genomes: a test case for predicting lifestyles and emergence of pathogens.</title>
        <authorList>
            <person name="Haridas S."/>
            <person name="Albert R."/>
            <person name="Binder M."/>
            <person name="Bloem J."/>
            <person name="Labutti K."/>
            <person name="Salamov A."/>
            <person name="Andreopoulos B."/>
            <person name="Baker S."/>
            <person name="Barry K."/>
            <person name="Bills G."/>
            <person name="Bluhm B."/>
            <person name="Cannon C."/>
            <person name="Castanera R."/>
            <person name="Culley D."/>
            <person name="Daum C."/>
            <person name="Ezra D."/>
            <person name="Gonzalez J."/>
            <person name="Henrissat B."/>
            <person name="Kuo A."/>
            <person name="Liang C."/>
            <person name="Lipzen A."/>
            <person name="Lutzoni F."/>
            <person name="Magnuson J."/>
            <person name="Mondo S."/>
            <person name="Nolan M."/>
            <person name="Ohm R."/>
            <person name="Pangilinan J."/>
            <person name="Park H.-J."/>
            <person name="Ramirez L."/>
            <person name="Alfaro M."/>
            <person name="Sun H."/>
            <person name="Tritt A."/>
            <person name="Yoshinaga Y."/>
            <person name="Zwiers L.-H."/>
            <person name="Turgeon B."/>
            <person name="Goodwin S."/>
            <person name="Spatafora J."/>
            <person name="Crous P."/>
            <person name="Grigoriev I."/>
        </authorList>
    </citation>
    <scope>NUCLEOTIDE SEQUENCE</scope>
    <source>
        <strain evidence="2">SCOH1-5</strain>
    </source>
</reference>
<accession>A0A6A6FNF9</accession>
<protein>
    <submittedName>
        <fullName evidence="2">Uncharacterized protein</fullName>
    </submittedName>
</protein>
<proteinExistence type="predicted"/>
<keyword evidence="3" id="KW-1185">Reference proteome</keyword>
<evidence type="ECO:0000256" key="1">
    <source>
        <dbReference type="SAM" id="MobiDB-lite"/>
    </source>
</evidence>
<dbReference type="AlphaFoldDB" id="A0A6A6FNF9"/>
<gene>
    <name evidence="2" type="ORF">CERZMDRAFT_82795</name>
</gene>
<sequence length="140" mass="15356">MDVVSPSALDNAHSSSDIDTPEPPKKKRKPQKKKPGVENNKPSISAASATLDEIRHLLQVHKPTPAHELPAILRLSTSERETLLRNKMHLVQDSQIPAIESADDLSAYTGHNYPFHVASLTILQRDSGGRMPDRSAQSPV</sequence>
<organism evidence="2 3">
    <name type="scientific">Cercospora zeae-maydis SCOH1-5</name>
    <dbReference type="NCBI Taxonomy" id="717836"/>
    <lineage>
        <taxon>Eukaryota</taxon>
        <taxon>Fungi</taxon>
        <taxon>Dikarya</taxon>
        <taxon>Ascomycota</taxon>
        <taxon>Pezizomycotina</taxon>
        <taxon>Dothideomycetes</taxon>
        <taxon>Dothideomycetidae</taxon>
        <taxon>Mycosphaerellales</taxon>
        <taxon>Mycosphaerellaceae</taxon>
        <taxon>Cercospora</taxon>
    </lineage>
</organism>
<evidence type="ECO:0000313" key="2">
    <source>
        <dbReference type="EMBL" id="KAF2214900.1"/>
    </source>
</evidence>
<dbReference type="EMBL" id="ML992667">
    <property type="protein sequence ID" value="KAF2214900.1"/>
    <property type="molecule type" value="Genomic_DNA"/>
</dbReference>
<feature type="compositionally biased region" description="Basic residues" evidence="1">
    <location>
        <begin position="25"/>
        <end position="34"/>
    </location>
</feature>
<feature type="region of interest" description="Disordered" evidence="1">
    <location>
        <begin position="1"/>
        <end position="47"/>
    </location>
</feature>
<dbReference type="Proteomes" id="UP000799539">
    <property type="component" value="Unassembled WGS sequence"/>
</dbReference>
<evidence type="ECO:0000313" key="3">
    <source>
        <dbReference type="Proteomes" id="UP000799539"/>
    </source>
</evidence>